<feature type="domain" description="EF-hand" evidence="4">
    <location>
        <begin position="164"/>
        <end position="199"/>
    </location>
</feature>
<dbReference type="GO" id="GO:0016197">
    <property type="term" value="P:endosomal transport"/>
    <property type="evidence" value="ECO:0007669"/>
    <property type="project" value="TreeGrafter"/>
</dbReference>
<dbReference type="PANTHER" id="PTHR11216:SF174">
    <property type="entry name" value="GH06923P"/>
    <property type="match status" value="1"/>
</dbReference>
<dbReference type="Proteomes" id="UP000440578">
    <property type="component" value="Unassembled WGS sequence"/>
</dbReference>
<dbReference type="GO" id="GO:0005509">
    <property type="term" value="F:calcium ion binding"/>
    <property type="evidence" value="ECO:0007669"/>
    <property type="project" value="InterPro"/>
</dbReference>
<comment type="caution">
    <text evidence="5">The sequence shown here is derived from an EMBL/GenBank/DDBJ whole genome shotgun (WGS) entry which is preliminary data.</text>
</comment>
<keyword evidence="1" id="KW-0106">Calcium</keyword>
<feature type="domain" description="EH" evidence="3">
    <location>
        <begin position="132"/>
        <end position="220"/>
    </location>
</feature>
<evidence type="ECO:0000313" key="6">
    <source>
        <dbReference type="Proteomes" id="UP000440578"/>
    </source>
</evidence>
<dbReference type="GO" id="GO:0006897">
    <property type="term" value="P:endocytosis"/>
    <property type="evidence" value="ECO:0007669"/>
    <property type="project" value="TreeGrafter"/>
</dbReference>
<proteinExistence type="predicted"/>
<evidence type="ECO:0000313" key="5">
    <source>
        <dbReference type="EMBL" id="KAF0303861.1"/>
    </source>
</evidence>
<dbReference type="PROSITE" id="PS50031">
    <property type="entry name" value="EH"/>
    <property type="match status" value="3"/>
</dbReference>
<feature type="region of interest" description="Disordered" evidence="2">
    <location>
        <begin position="339"/>
        <end position="360"/>
    </location>
</feature>
<feature type="domain" description="EH" evidence="3">
    <location>
        <begin position="258"/>
        <end position="347"/>
    </location>
</feature>
<dbReference type="InterPro" id="IPR002048">
    <property type="entry name" value="EF_hand_dom"/>
</dbReference>
<dbReference type="SMART" id="SM00054">
    <property type="entry name" value="EFh"/>
    <property type="match status" value="3"/>
</dbReference>
<dbReference type="PROSITE" id="PS50222">
    <property type="entry name" value="EF_HAND_2"/>
    <property type="match status" value="2"/>
</dbReference>
<dbReference type="GO" id="GO:0005886">
    <property type="term" value="C:plasma membrane"/>
    <property type="evidence" value="ECO:0007669"/>
    <property type="project" value="TreeGrafter"/>
</dbReference>
<dbReference type="EMBL" id="VIIS01000911">
    <property type="protein sequence ID" value="KAF0303861.1"/>
    <property type="molecule type" value="Genomic_DNA"/>
</dbReference>
<sequence length="360" mass="39156">MSTVANEMCQSFQIAGAHIGIYEAWYNQVDKSHTNVIGALDAAKFLKKSGLQDNVLGQIWDIADSKCMGQLDKTGFFVALKMIALAQNSKRVDISNVQLNVPPPNMGEPPPISSTPPAVGNGDSSWAVRPQDRQRYDQIFNSLGPINERLPGNKVREVLLNSKLPMDTLGRIWDLSDMDKDGFLDRDEFTIAMHLVYRALAKCPVPATLPPEMIPAAKARGSLGSMPDLLPTSDGIIKPIARPSPSPVQPVWVVSAADKTRADAMFTAADQDQDGFVSGAEIKDIFLKSGVAQLALAHIWNLCDMKQTGKLNREQFALALYLIQQKLNGAELPAALTPEMVPPTMRPKPGQEAPQPPPQG</sequence>
<organism evidence="5 6">
    <name type="scientific">Amphibalanus amphitrite</name>
    <name type="common">Striped barnacle</name>
    <name type="synonym">Balanus amphitrite</name>
    <dbReference type="NCBI Taxonomy" id="1232801"/>
    <lineage>
        <taxon>Eukaryota</taxon>
        <taxon>Metazoa</taxon>
        <taxon>Ecdysozoa</taxon>
        <taxon>Arthropoda</taxon>
        <taxon>Crustacea</taxon>
        <taxon>Multicrustacea</taxon>
        <taxon>Cirripedia</taxon>
        <taxon>Thoracica</taxon>
        <taxon>Thoracicalcarea</taxon>
        <taxon>Balanomorpha</taxon>
        <taxon>Balanoidea</taxon>
        <taxon>Balanidae</taxon>
        <taxon>Amphibalaninae</taxon>
        <taxon>Amphibalanus</taxon>
    </lineage>
</organism>
<dbReference type="OrthoDB" id="524326at2759"/>
<dbReference type="GO" id="GO:0005737">
    <property type="term" value="C:cytoplasm"/>
    <property type="evidence" value="ECO:0007669"/>
    <property type="project" value="TreeGrafter"/>
</dbReference>
<feature type="domain" description="EH" evidence="3">
    <location>
        <begin position="18"/>
        <end position="102"/>
    </location>
</feature>
<reference evidence="5 6" key="1">
    <citation type="submission" date="2019-07" db="EMBL/GenBank/DDBJ databases">
        <title>Draft genome assembly of a fouling barnacle, Amphibalanus amphitrite (Darwin, 1854): The first reference genome for Thecostraca.</title>
        <authorList>
            <person name="Kim W."/>
        </authorList>
    </citation>
    <scope>NUCLEOTIDE SEQUENCE [LARGE SCALE GENOMIC DNA]</scope>
    <source>
        <strain evidence="5">SNU_AA5</strain>
        <tissue evidence="5">Soma without cirri and trophi</tissue>
    </source>
</reference>
<evidence type="ECO:0000256" key="2">
    <source>
        <dbReference type="SAM" id="MobiDB-lite"/>
    </source>
</evidence>
<dbReference type="InterPro" id="IPR011992">
    <property type="entry name" value="EF-hand-dom_pair"/>
</dbReference>
<protein>
    <submittedName>
        <fullName evidence="5">Epidermal growth factor receptor substrate 15-like 1</fullName>
    </submittedName>
</protein>
<evidence type="ECO:0000256" key="1">
    <source>
        <dbReference type="ARBA" id="ARBA00022837"/>
    </source>
</evidence>
<dbReference type="SMART" id="SM00027">
    <property type="entry name" value="EH"/>
    <property type="match status" value="3"/>
</dbReference>
<dbReference type="InterPro" id="IPR018247">
    <property type="entry name" value="EF_Hand_1_Ca_BS"/>
</dbReference>
<dbReference type="PROSITE" id="PS00018">
    <property type="entry name" value="EF_HAND_1"/>
    <property type="match status" value="2"/>
</dbReference>
<accession>A0A6A4WPF3</accession>
<gene>
    <name evidence="5" type="primary">EPS15L1_1</name>
    <name evidence="5" type="ORF">FJT64_024223</name>
</gene>
<dbReference type="InterPro" id="IPR000261">
    <property type="entry name" value="EH_dom"/>
</dbReference>
<feature type="domain" description="EF-hand" evidence="4">
    <location>
        <begin position="257"/>
        <end position="292"/>
    </location>
</feature>
<dbReference type="PANTHER" id="PTHR11216">
    <property type="entry name" value="EH DOMAIN"/>
    <property type="match status" value="1"/>
</dbReference>
<keyword evidence="6" id="KW-1185">Reference proteome</keyword>
<dbReference type="SUPFAM" id="SSF47473">
    <property type="entry name" value="EF-hand"/>
    <property type="match status" value="3"/>
</dbReference>
<dbReference type="CDD" id="cd00052">
    <property type="entry name" value="EH"/>
    <property type="match status" value="3"/>
</dbReference>
<keyword evidence="5" id="KW-0675">Receptor</keyword>
<evidence type="ECO:0000259" key="3">
    <source>
        <dbReference type="PROSITE" id="PS50031"/>
    </source>
</evidence>
<name>A0A6A4WPF3_AMPAM</name>
<dbReference type="AlphaFoldDB" id="A0A6A4WPF3"/>
<evidence type="ECO:0000259" key="4">
    <source>
        <dbReference type="PROSITE" id="PS50222"/>
    </source>
</evidence>
<dbReference type="Gene3D" id="1.10.238.10">
    <property type="entry name" value="EF-hand"/>
    <property type="match status" value="3"/>
</dbReference>
<dbReference type="Pfam" id="PF12763">
    <property type="entry name" value="EH"/>
    <property type="match status" value="3"/>
</dbReference>